<proteinExistence type="predicted"/>
<gene>
    <name evidence="1" type="ORF">GSB_150627</name>
</gene>
<accession>V6U1Y6</accession>
<protein>
    <submittedName>
        <fullName evidence="1">Variant-specific surface protein</fullName>
    </submittedName>
</protein>
<dbReference type="InterPro" id="IPR009030">
    <property type="entry name" value="Growth_fac_rcpt_cys_sf"/>
</dbReference>
<dbReference type="InterPro" id="IPR006212">
    <property type="entry name" value="Furin_repeat"/>
</dbReference>
<name>V6U1Y6_GIAIN</name>
<reference evidence="1 2" key="2">
    <citation type="journal article" date="2013" name="Genome Biol. Evol.">
        <title>Genome sequencing of Giardia lamblia genotypes A2 and B isolates (DH and GS) and comparative analysis with the genomes of genotypes A1 and E (WB and Pig).</title>
        <authorList>
            <person name="Adam R.D."/>
            <person name="Dahlstrom E.W."/>
            <person name="Martens C.A."/>
            <person name="Bruno D.P."/>
            <person name="Barbian K.D."/>
            <person name="Ricklefs S.M."/>
            <person name="Hernandez M.M."/>
            <person name="Narla N.P."/>
            <person name="Patel R.B."/>
            <person name="Porcella S.F."/>
            <person name="Nash T.E."/>
        </authorList>
    </citation>
    <scope>NUCLEOTIDE SEQUENCE [LARGE SCALE GENOMIC DNA]</scope>
    <source>
        <strain evidence="1 2">GS</strain>
    </source>
</reference>
<dbReference type="InterPro" id="IPR052798">
    <property type="entry name" value="Giardia_VSA"/>
</dbReference>
<dbReference type="OrthoDB" id="300641at2759"/>
<dbReference type="SUPFAM" id="SSF57184">
    <property type="entry name" value="Growth factor receptor domain"/>
    <property type="match status" value="2"/>
</dbReference>
<dbReference type="VEuPathDB" id="GiardiaDB:DHA2_154628"/>
<dbReference type="VEuPathDB" id="GiardiaDB:QR46_4869"/>
<reference evidence="2" key="1">
    <citation type="submission" date="2012-02" db="EMBL/GenBank/DDBJ databases">
        <title>Genome sequencing of Giardia lamblia Genotypes A2 and B isolates (DH and GS) and comparative analysis with the genomes of Genotypes A1 and E (WB and Pig).</title>
        <authorList>
            <person name="Adam R."/>
            <person name="Dahlstrom E."/>
            <person name="Martens C."/>
            <person name="Bruno D."/>
            <person name="Barbian K."/>
            <person name="Porcella S.F."/>
            <person name="Nash T."/>
        </authorList>
    </citation>
    <scope>NUCLEOTIDE SEQUENCE</scope>
    <source>
        <strain evidence="2">GS</strain>
    </source>
</reference>
<sequence length="581" mass="59152">MGADQCVEVTGSDPSTCKTCGAVIGGTKYCSACNDSGSTAAPTDGVCTTDNAVCSAKSNGVCTTCTGSSFMFKGGCYATANAPGKTMCTNAANGVCSAAADGYFVPSTNDRDASHQSVIPCGSEEEITVKNDHKYKGVAHCTQCDTPNPASDTTAVAATCTACEDGYFVAQGSAACTACDEQCATCEGTNSESKCKSCKEGYFLGATSGTAGKCIQCSSKAETNWPGVDNCAKCTSSNTQNTPATCTECADNYYLKTDGTPSCVTNCGEGFFPTTVNSIKKCVPCSETSNGGIANCAKCSLKASSTRAGAAVTCTECGSGKKLSPLKDACLTDCPAGTYDDNNVCKSCNTIAGCSTCSSGTVCTKCETGKIVKTADGATSCIDESACNNGFFVKEQDGSKTCEACDSTCKTCSGAAGQCTSCKTDTPYLKKTQLTDQTGTCTTEQECTNGNKYYVDDTDPKTCKACAEGTFEGCETCGKSTEGAVACKTCGSQKKIRPDKKGCIDACPPDVSTEKNGVCECVEGYAPTADGSSCASSSANKSGLSTGAIVGISVAAVVDCSVPLTGYLPLHNEQSKQSYYC</sequence>
<dbReference type="Pfam" id="PF03302">
    <property type="entry name" value="VSP"/>
    <property type="match status" value="1"/>
</dbReference>
<dbReference type="PANTHER" id="PTHR23275">
    <property type="entry name" value="CABRIOLET.-RELATED"/>
    <property type="match status" value="1"/>
</dbReference>
<organism evidence="1 2">
    <name type="scientific">Giardia intestinalis</name>
    <name type="common">Giardia lamblia</name>
    <dbReference type="NCBI Taxonomy" id="5741"/>
    <lineage>
        <taxon>Eukaryota</taxon>
        <taxon>Metamonada</taxon>
        <taxon>Diplomonadida</taxon>
        <taxon>Hexamitidae</taxon>
        <taxon>Giardiinae</taxon>
        <taxon>Giardia</taxon>
    </lineage>
</organism>
<dbReference type="EMBL" id="AHHH01000009">
    <property type="protein sequence ID" value="ESU45173.1"/>
    <property type="molecule type" value="Genomic_DNA"/>
</dbReference>
<dbReference type="Gene3D" id="2.10.220.10">
    <property type="entry name" value="Hormone Receptor, Insulin-like Growth Factor Receptor 1, Chain A, domain 2"/>
    <property type="match status" value="4"/>
</dbReference>
<comment type="caution">
    <text evidence="1">The sequence shown here is derived from an EMBL/GenBank/DDBJ whole genome shotgun (WGS) entry which is preliminary data.</text>
</comment>
<dbReference type="VEuPathDB" id="GiardiaDB:DHA2_152472"/>
<dbReference type="InterPro" id="IPR005127">
    <property type="entry name" value="Giardia_VSP"/>
</dbReference>
<evidence type="ECO:0000313" key="2">
    <source>
        <dbReference type="Proteomes" id="UP000018040"/>
    </source>
</evidence>
<dbReference type="AlphaFoldDB" id="V6U1Y6"/>
<evidence type="ECO:0000313" key="1">
    <source>
        <dbReference type="EMBL" id="ESU45173.1"/>
    </source>
</evidence>
<dbReference type="VEuPathDB" id="GiardiaDB:GL50581_3054"/>
<dbReference type="PANTHER" id="PTHR23275:SF100">
    <property type="entry name" value="EGF-LIKE DOMAIN-CONTAINING PROTEIN"/>
    <property type="match status" value="1"/>
</dbReference>
<dbReference type="SMART" id="SM00261">
    <property type="entry name" value="FU"/>
    <property type="match status" value="6"/>
</dbReference>
<dbReference type="Proteomes" id="UP000018040">
    <property type="component" value="Unassembled WGS sequence"/>
</dbReference>